<dbReference type="GO" id="GO:0004605">
    <property type="term" value="F:phosphatidate cytidylyltransferase activity"/>
    <property type="evidence" value="ECO:0007669"/>
    <property type="project" value="UniProtKB-UniRule"/>
</dbReference>
<keyword evidence="9 20" id="KW-0808">Transferase</keyword>
<evidence type="ECO:0000256" key="3">
    <source>
        <dbReference type="ARBA" id="ARBA00005119"/>
    </source>
</evidence>
<dbReference type="PANTHER" id="PTHR13619">
    <property type="entry name" value="PHOSPHATIDATE CYTIDYLYLTRANSFERASE, MITOCHONDRIAL"/>
    <property type="match status" value="1"/>
</dbReference>
<keyword evidence="17 20" id="KW-1208">Phospholipid metabolism</keyword>
<dbReference type="EC" id="2.7.7.41" evidence="6 20"/>
<dbReference type="Pfam" id="PF09139">
    <property type="entry name" value="Tam41_Mmp37"/>
    <property type="match status" value="1"/>
</dbReference>
<evidence type="ECO:0000256" key="2">
    <source>
        <dbReference type="ARBA" id="ARBA00004443"/>
    </source>
</evidence>
<comment type="function">
    <text evidence="20">Catalyzes the conversion of phosphatidic acid (PA) to CDP-diacylglycerol (CDP-DAG), an essential intermediate in the synthesis of phosphatidylglycerol, cardiolipin and phosphatidylinositol.</text>
</comment>
<evidence type="ECO:0000256" key="9">
    <source>
        <dbReference type="ARBA" id="ARBA00022679"/>
    </source>
</evidence>
<dbReference type="GO" id="GO:0032049">
    <property type="term" value="P:cardiolipin biosynthetic process"/>
    <property type="evidence" value="ECO:0007669"/>
    <property type="project" value="UniProtKB-UniRule"/>
</dbReference>
<dbReference type="PIRSF" id="PIRSF028840">
    <property type="entry name" value="Mmp37"/>
    <property type="match status" value="1"/>
</dbReference>
<evidence type="ECO:0000256" key="1">
    <source>
        <dbReference type="ARBA" id="ARBA00001946"/>
    </source>
</evidence>
<protein>
    <recommendedName>
        <fullName evidence="7 20">Phosphatidate cytidylyltransferase, mitochondrial</fullName>
        <ecNumber evidence="6 20">2.7.7.41</ecNumber>
    </recommendedName>
    <alternativeName>
        <fullName evidence="18 20">CDP-diacylglycerol synthase</fullName>
    </alternativeName>
    <alternativeName>
        <fullName evidence="19 20">Mitochondrial translocator assembly and maintenance protein 41 homolog</fullName>
    </alternativeName>
</protein>
<evidence type="ECO:0000313" key="22">
    <source>
        <dbReference type="Proteomes" id="UP001152795"/>
    </source>
</evidence>
<name>A0A6S7GSI8_PARCT</name>
<evidence type="ECO:0000256" key="7">
    <source>
        <dbReference type="ARBA" id="ARBA00018337"/>
    </source>
</evidence>
<comment type="subcellular location">
    <subcellularLocation>
        <location evidence="2 20">Mitochondrion inner membrane</location>
        <topology evidence="2 20">Peripheral membrane protein</topology>
        <orientation evidence="2 20">Matrix side</orientation>
    </subcellularLocation>
</comment>
<reference evidence="21" key="1">
    <citation type="submission" date="2020-04" db="EMBL/GenBank/DDBJ databases">
        <authorList>
            <person name="Alioto T."/>
            <person name="Alioto T."/>
            <person name="Gomez Garrido J."/>
        </authorList>
    </citation>
    <scope>NUCLEOTIDE SEQUENCE</scope>
    <source>
        <strain evidence="21">A484AB</strain>
    </source>
</reference>
<evidence type="ECO:0000256" key="6">
    <source>
        <dbReference type="ARBA" id="ARBA00012487"/>
    </source>
</evidence>
<evidence type="ECO:0000256" key="12">
    <source>
        <dbReference type="ARBA" id="ARBA00022842"/>
    </source>
</evidence>
<keyword evidence="16 20" id="KW-0594">Phospholipid biosynthesis</keyword>
<evidence type="ECO:0000256" key="8">
    <source>
        <dbReference type="ARBA" id="ARBA00022516"/>
    </source>
</evidence>
<keyword evidence="22" id="KW-1185">Reference proteome</keyword>
<evidence type="ECO:0000256" key="5">
    <source>
        <dbReference type="ARBA" id="ARBA00005458"/>
    </source>
</evidence>
<dbReference type="AlphaFoldDB" id="A0A6S7GSI8"/>
<keyword evidence="15 20" id="KW-0472">Membrane</keyword>
<comment type="caution">
    <text evidence="21">The sequence shown here is derived from an EMBL/GenBank/DDBJ whole genome shotgun (WGS) entry which is preliminary data.</text>
</comment>
<keyword evidence="11 20" id="KW-0999">Mitochondrion inner membrane</keyword>
<evidence type="ECO:0000256" key="11">
    <source>
        <dbReference type="ARBA" id="ARBA00022792"/>
    </source>
</evidence>
<dbReference type="GO" id="GO:0016024">
    <property type="term" value="P:CDP-diacylglycerol biosynthetic process"/>
    <property type="evidence" value="ECO:0007669"/>
    <property type="project" value="UniProtKB-UniRule"/>
</dbReference>
<evidence type="ECO:0000256" key="17">
    <source>
        <dbReference type="ARBA" id="ARBA00023264"/>
    </source>
</evidence>
<proteinExistence type="inferred from homology"/>
<dbReference type="PANTHER" id="PTHR13619:SF0">
    <property type="entry name" value="PHOSPHATIDATE CYTIDYLYLTRANSFERASE, MITOCHONDRIAL"/>
    <property type="match status" value="1"/>
</dbReference>
<evidence type="ECO:0000256" key="19">
    <source>
        <dbReference type="ARBA" id="ARBA00031502"/>
    </source>
</evidence>
<gene>
    <name evidence="21" type="ORF">PACLA_8A016897</name>
</gene>
<comment type="pathway">
    <text evidence="3 20">Phospholipid metabolism; CDP-diacylglycerol biosynthesis; CDP-diacylglycerol from sn-glycerol 3-phosphate: step 3/3.</text>
</comment>
<dbReference type="GO" id="GO:0005743">
    <property type="term" value="C:mitochondrial inner membrane"/>
    <property type="evidence" value="ECO:0007669"/>
    <property type="project" value="UniProtKB-SubCell"/>
</dbReference>
<dbReference type="EMBL" id="CACRXK020001191">
    <property type="protein sequence ID" value="CAB3987540.1"/>
    <property type="molecule type" value="Genomic_DNA"/>
</dbReference>
<evidence type="ECO:0000313" key="21">
    <source>
        <dbReference type="EMBL" id="CAB3987540.1"/>
    </source>
</evidence>
<accession>A0A6S7GSI8</accession>
<dbReference type="InterPro" id="IPR015222">
    <property type="entry name" value="Tam41"/>
</dbReference>
<evidence type="ECO:0000256" key="4">
    <source>
        <dbReference type="ARBA" id="ARBA00005189"/>
    </source>
</evidence>
<comment type="pathway">
    <text evidence="4">Lipid metabolism.</text>
</comment>
<evidence type="ECO:0000256" key="18">
    <source>
        <dbReference type="ARBA" id="ARBA00029893"/>
    </source>
</evidence>
<evidence type="ECO:0000256" key="10">
    <source>
        <dbReference type="ARBA" id="ARBA00022695"/>
    </source>
</evidence>
<keyword evidence="13 20" id="KW-0443">Lipid metabolism</keyword>
<dbReference type="UniPathway" id="UPA00557">
    <property type="reaction ID" value="UER00614"/>
</dbReference>
<evidence type="ECO:0000256" key="15">
    <source>
        <dbReference type="ARBA" id="ARBA00023136"/>
    </source>
</evidence>
<evidence type="ECO:0000256" key="13">
    <source>
        <dbReference type="ARBA" id="ARBA00023098"/>
    </source>
</evidence>
<keyword evidence="12 20" id="KW-0460">Magnesium</keyword>
<keyword evidence="14 20" id="KW-0496">Mitochondrion</keyword>
<comment type="similarity">
    <text evidence="5 20">Belongs to the TAM41 family.</text>
</comment>
<keyword evidence="8 20" id="KW-0444">Lipid biosynthesis</keyword>
<evidence type="ECO:0000256" key="16">
    <source>
        <dbReference type="ARBA" id="ARBA00023209"/>
    </source>
</evidence>
<dbReference type="Proteomes" id="UP001152795">
    <property type="component" value="Unassembled WGS sequence"/>
</dbReference>
<keyword evidence="10 20" id="KW-0548">Nucleotidyltransferase</keyword>
<evidence type="ECO:0000256" key="14">
    <source>
        <dbReference type="ARBA" id="ARBA00023128"/>
    </source>
</evidence>
<sequence length="329" mass="37542">MATEKLLSDFPKVTMAFAYGSAVFTQEGYADTNKNMLDAMFVVDDALAWHKLNVKVNGSHYSAIARVFGPKLITSLQDDFGANMYFNTLVPWNGQFIKYGVITKRFLIDDLVNWRSLYASGRLHKPVKFLGVFPTDIRSALTSNLNHVLRTSLLCLPDQFSDEELFLHISNLSYAGDFRMIVGENKNKVSNIVIPNMEHFRKLYYPLLHNDESIDIDKNIIHQKCDVETRYERLTSLPQNLKSRIVNWRMSGLRFQPFNNPSNEMQDAILYGLAHDREKTSELALKGARSIVRYTSISQSLKGIITAGMFKSIVYSGKKLGKMFRGMLK</sequence>
<organism evidence="21 22">
    <name type="scientific">Paramuricea clavata</name>
    <name type="common">Red gorgonian</name>
    <name type="synonym">Violescent sea-whip</name>
    <dbReference type="NCBI Taxonomy" id="317549"/>
    <lineage>
        <taxon>Eukaryota</taxon>
        <taxon>Metazoa</taxon>
        <taxon>Cnidaria</taxon>
        <taxon>Anthozoa</taxon>
        <taxon>Octocorallia</taxon>
        <taxon>Malacalcyonacea</taxon>
        <taxon>Plexauridae</taxon>
        <taxon>Paramuricea</taxon>
    </lineage>
</organism>
<dbReference type="OrthoDB" id="341477at2759"/>
<comment type="cofactor">
    <cofactor evidence="1 20">
        <name>Mg(2+)</name>
        <dbReference type="ChEBI" id="CHEBI:18420"/>
    </cofactor>
</comment>
<comment type="catalytic activity">
    <reaction evidence="20">
        <text>a 1,2-diacyl-sn-glycero-3-phosphate + CTP + H(+) = a CDP-1,2-diacyl-sn-glycerol + diphosphate</text>
        <dbReference type="Rhea" id="RHEA:16229"/>
        <dbReference type="ChEBI" id="CHEBI:15378"/>
        <dbReference type="ChEBI" id="CHEBI:33019"/>
        <dbReference type="ChEBI" id="CHEBI:37563"/>
        <dbReference type="ChEBI" id="CHEBI:58332"/>
        <dbReference type="ChEBI" id="CHEBI:58608"/>
        <dbReference type="EC" id="2.7.7.41"/>
    </reaction>
</comment>
<evidence type="ECO:0000256" key="20">
    <source>
        <dbReference type="PIRNR" id="PIRNR028840"/>
    </source>
</evidence>